<protein>
    <submittedName>
        <fullName evidence="1">Uncharacterized protein</fullName>
    </submittedName>
</protein>
<dbReference type="AlphaFoldDB" id="A0A0L9T8Y8"/>
<gene>
    <name evidence="1" type="ORF">LR48_Vigan375s000800</name>
</gene>
<dbReference type="Proteomes" id="UP000053144">
    <property type="component" value="Unassembled WGS sequence"/>
</dbReference>
<evidence type="ECO:0000313" key="1">
    <source>
        <dbReference type="EMBL" id="KOM27038.1"/>
    </source>
</evidence>
<accession>A0A0L9T8Y8</accession>
<dbReference type="EMBL" id="KQ258364">
    <property type="protein sequence ID" value="KOM27038.1"/>
    <property type="molecule type" value="Genomic_DNA"/>
</dbReference>
<name>A0A0L9T8Y8_PHAAN</name>
<evidence type="ECO:0000313" key="2">
    <source>
        <dbReference type="Proteomes" id="UP000053144"/>
    </source>
</evidence>
<reference evidence="2" key="1">
    <citation type="journal article" date="2015" name="Proc. Natl. Acad. Sci. U.S.A.">
        <title>Genome sequencing of adzuki bean (Vigna angularis) provides insight into high starch and low fat accumulation and domestication.</title>
        <authorList>
            <person name="Yang K."/>
            <person name="Tian Z."/>
            <person name="Chen C."/>
            <person name="Luo L."/>
            <person name="Zhao B."/>
            <person name="Wang Z."/>
            <person name="Yu L."/>
            <person name="Li Y."/>
            <person name="Sun Y."/>
            <person name="Li W."/>
            <person name="Chen Y."/>
            <person name="Li Y."/>
            <person name="Zhang Y."/>
            <person name="Ai D."/>
            <person name="Zhao J."/>
            <person name="Shang C."/>
            <person name="Ma Y."/>
            <person name="Wu B."/>
            <person name="Wang M."/>
            <person name="Gao L."/>
            <person name="Sun D."/>
            <person name="Zhang P."/>
            <person name="Guo F."/>
            <person name="Wang W."/>
            <person name="Li Y."/>
            <person name="Wang J."/>
            <person name="Varshney R.K."/>
            <person name="Wang J."/>
            <person name="Ling H.Q."/>
            <person name="Wan P."/>
        </authorList>
    </citation>
    <scope>NUCLEOTIDE SEQUENCE</scope>
    <source>
        <strain evidence="2">cv. Jingnong 6</strain>
    </source>
</reference>
<sequence length="88" mass="9882">MESEKTSKGAKGEVATIVRWQFTAERHSGTHVGSVITGFKVNLVKAVKKDKNGIRKDIKKCKRRSRNYRSEQFIAERHAKTHVGSAEG</sequence>
<dbReference type="Gramene" id="KOM27038">
    <property type="protein sequence ID" value="KOM27038"/>
    <property type="gene ID" value="LR48_Vigan375s000800"/>
</dbReference>
<proteinExistence type="predicted"/>
<organism evidence="1 2">
    <name type="scientific">Phaseolus angularis</name>
    <name type="common">Azuki bean</name>
    <name type="synonym">Vigna angularis</name>
    <dbReference type="NCBI Taxonomy" id="3914"/>
    <lineage>
        <taxon>Eukaryota</taxon>
        <taxon>Viridiplantae</taxon>
        <taxon>Streptophyta</taxon>
        <taxon>Embryophyta</taxon>
        <taxon>Tracheophyta</taxon>
        <taxon>Spermatophyta</taxon>
        <taxon>Magnoliopsida</taxon>
        <taxon>eudicotyledons</taxon>
        <taxon>Gunneridae</taxon>
        <taxon>Pentapetalae</taxon>
        <taxon>rosids</taxon>
        <taxon>fabids</taxon>
        <taxon>Fabales</taxon>
        <taxon>Fabaceae</taxon>
        <taxon>Papilionoideae</taxon>
        <taxon>50 kb inversion clade</taxon>
        <taxon>NPAAA clade</taxon>
        <taxon>indigoferoid/millettioid clade</taxon>
        <taxon>Phaseoleae</taxon>
        <taxon>Vigna</taxon>
    </lineage>
</organism>